<evidence type="ECO:0000259" key="11">
    <source>
        <dbReference type="PROSITE" id="PS51186"/>
    </source>
</evidence>
<dbReference type="InterPro" id="IPR013562">
    <property type="entry name" value="TmcA/NAT10_N"/>
</dbReference>
<dbReference type="OrthoDB" id="5578851at2"/>
<gene>
    <name evidence="9" type="primary">tmcA</name>
    <name evidence="12" type="ORF">EDC35_11416</name>
</gene>
<dbReference type="HAMAP" id="MF_01886">
    <property type="entry name" value="tRNA_acetyltr_TmcA"/>
    <property type="match status" value="1"/>
</dbReference>
<dbReference type="GO" id="GO:0005737">
    <property type="term" value="C:cytoplasm"/>
    <property type="evidence" value="ECO:0007669"/>
    <property type="project" value="UniProtKB-SubCell"/>
</dbReference>
<dbReference type="GO" id="GO:0051392">
    <property type="term" value="F:tRNA cytidine N4-acetyltransferase activity"/>
    <property type="evidence" value="ECO:0007669"/>
    <property type="project" value="UniProtKB-UniRule"/>
</dbReference>
<feature type="binding site" evidence="9">
    <location>
        <position position="562"/>
    </location>
    <ligand>
        <name>acetyl-CoA</name>
        <dbReference type="ChEBI" id="CHEBI:57288"/>
    </ligand>
</feature>
<comment type="subcellular location">
    <subcellularLocation>
        <location evidence="9">Cytoplasm</location>
    </subcellularLocation>
</comment>
<keyword evidence="6 9" id="KW-0067">ATP-binding</keyword>
<evidence type="ECO:0000313" key="13">
    <source>
        <dbReference type="Proteomes" id="UP000295717"/>
    </source>
</evidence>
<comment type="function">
    <text evidence="9">Catalyzes the formation of N(4)-acetylcytidine (ac(4)C) at the wobble position of tRNA(Met), by using acetyl-CoA as an acetyl donor and ATP (or GTP).</text>
</comment>
<comment type="similarity">
    <text evidence="9">Belongs to the TmcA family.</text>
</comment>
<feature type="region of interest" description="Disordered" evidence="10">
    <location>
        <begin position="178"/>
        <end position="206"/>
    </location>
</feature>
<dbReference type="Pfam" id="PF05127">
    <property type="entry name" value="NAT10_TcmA_helicase"/>
    <property type="match status" value="1"/>
</dbReference>
<keyword evidence="2 9" id="KW-0820">tRNA-binding</keyword>
<protein>
    <recommendedName>
        <fullName evidence="9">tRNA(Met) cytidine acetyltransferase TmcA</fullName>
        <ecNumber evidence="9">2.3.1.193</ecNumber>
    </recommendedName>
</protein>
<evidence type="ECO:0000256" key="3">
    <source>
        <dbReference type="ARBA" id="ARBA00022679"/>
    </source>
</evidence>
<organism evidence="12 13">
    <name type="scientific">Thiobaca trueperi</name>
    <dbReference type="NCBI Taxonomy" id="127458"/>
    <lineage>
        <taxon>Bacteria</taxon>
        <taxon>Pseudomonadati</taxon>
        <taxon>Pseudomonadota</taxon>
        <taxon>Gammaproteobacteria</taxon>
        <taxon>Chromatiales</taxon>
        <taxon>Chromatiaceae</taxon>
        <taxon>Thiobaca</taxon>
    </lineage>
</organism>
<dbReference type="PANTHER" id="PTHR10925:SF5">
    <property type="entry name" value="RNA CYTIDINE ACETYLTRANSFERASE"/>
    <property type="match status" value="1"/>
</dbReference>
<evidence type="ECO:0000256" key="2">
    <source>
        <dbReference type="ARBA" id="ARBA00022555"/>
    </source>
</evidence>
<keyword evidence="8 9" id="KW-0012">Acyltransferase</keyword>
<comment type="caution">
    <text evidence="12">The sequence shown here is derived from an EMBL/GenBank/DDBJ whole genome shotgun (WGS) entry which is preliminary data.</text>
</comment>
<comment type="catalytic activity">
    <reaction evidence="9">
        <text>cytidine(34) in elongator tRNA(Met) + acetyl-CoA + ATP + H2O = N(4)-acetylcytidine(34) in elongator tRNA(Met) + ADP + phosphate + CoA + H(+)</text>
        <dbReference type="Rhea" id="RHEA:43788"/>
        <dbReference type="Rhea" id="RHEA-COMP:10693"/>
        <dbReference type="Rhea" id="RHEA-COMP:10694"/>
        <dbReference type="ChEBI" id="CHEBI:15377"/>
        <dbReference type="ChEBI" id="CHEBI:15378"/>
        <dbReference type="ChEBI" id="CHEBI:30616"/>
        <dbReference type="ChEBI" id="CHEBI:43474"/>
        <dbReference type="ChEBI" id="CHEBI:57287"/>
        <dbReference type="ChEBI" id="CHEBI:57288"/>
        <dbReference type="ChEBI" id="CHEBI:74900"/>
        <dbReference type="ChEBI" id="CHEBI:82748"/>
        <dbReference type="ChEBI" id="CHEBI:456216"/>
        <dbReference type="EC" id="2.3.1.193"/>
    </reaction>
</comment>
<feature type="compositionally biased region" description="Polar residues" evidence="10">
    <location>
        <begin position="178"/>
        <end position="187"/>
    </location>
</feature>
<dbReference type="SUPFAM" id="SSF52540">
    <property type="entry name" value="P-loop containing nucleoside triphosphate hydrolases"/>
    <property type="match status" value="1"/>
</dbReference>
<reference evidence="12 13" key="1">
    <citation type="submission" date="2019-03" db="EMBL/GenBank/DDBJ databases">
        <title>Genomic Encyclopedia of Type Strains, Phase IV (KMG-IV): sequencing the most valuable type-strain genomes for metagenomic binning, comparative biology and taxonomic classification.</title>
        <authorList>
            <person name="Goeker M."/>
        </authorList>
    </citation>
    <scope>NUCLEOTIDE SEQUENCE [LARGE SCALE GENOMIC DNA]</scope>
    <source>
        <strain evidence="12 13">DSM 13587</strain>
    </source>
</reference>
<accession>A0A4R3MW48</accession>
<feature type="binding site" evidence="9">
    <location>
        <begin position="200"/>
        <end position="201"/>
    </location>
    <ligand>
        <name>ATP</name>
        <dbReference type="ChEBI" id="CHEBI:30616"/>
    </ligand>
</feature>
<dbReference type="SUPFAM" id="SSF55729">
    <property type="entry name" value="Acyl-CoA N-acyltransferases (Nat)"/>
    <property type="match status" value="1"/>
</dbReference>
<dbReference type="InterPro" id="IPR038321">
    <property type="entry name" value="TmcA_C_sf"/>
</dbReference>
<dbReference type="Proteomes" id="UP000295717">
    <property type="component" value="Unassembled WGS sequence"/>
</dbReference>
<evidence type="ECO:0000256" key="10">
    <source>
        <dbReference type="SAM" id="MobiDB-lite"/>
    </source>
</evidence>
<evidence type="ECO:0000256" key="6">
    <source>
        <dbReference type="ARBA" id="ARBA00022840"/>
    </source>
</evidence>
<dbReference type="InterPro" id="IPR032672">
    <property type="entry name" value="TmcA/NAT10/Kre33"/>
</dbReference>
<dbReference type="Gene3D" id="3.40.50.11040">
    <property type="match status" value="1"/>
</dbReference>
<dbReference type="InterPro" id="IPR027417">
    <property type="entry name" value="P-loop_NTPase"/>
</dbReference>
<evidence type="ECO:0000256" key="9">
    <source>
        <dbReference type="HAMAP-Rule" id="MF_01886"/>
    </source>
</evidence>
<evidence type="ECO:0000256" key="5">
    <source>
        <dbReference type="ARBA" id="ARBA00022741"/>
    </source>
</evidence>
<evidence type="ECO:0000256" key="8">
    <source>
        <dbReference type="ARBA" id="ARBA00023315"/>
    </source>
</evidence>
<dbReference type="EMBL" id="SMAO01000014">
    <property type="protein sequence ID" value="TCT18114.1"/>
    <property type="molecule type" value="Genomic_DNA"/>
</dbReference>
<keyword evidence="3 9" id="KW-0808">Transferase</keyword>
<keyword evidence="13" id="KW-1185">Reference proteome</keyword>
<evidence type="ECO:0000256" key="4">
    <source>
        <dbReference type="ARBA" id="ARBA00022694"/>
    </source>
</evidence>
<proteinExistence type="inferred from homology"/>
<keyword evidence="4 9" id="KW-0819">tRNA processing</keyword>
<evidence type="ECO:0000313" key="12">
    <source>
        <dbReference type="EMBL" id="TCT18114.1"/>
    </source>
</evidence>
<keyword evidence="5 9" id="KW-0547">Nucleotide-binding</keyword>
<dbReference type="Gene3D" id="3.40.50.300">
    <property type="entry name" value="P-loop containing nucleotide triphosphate hydrolases"/>
    <property type="match status" value="1"/>
</dbReference>
<keyword evidence="7 9" id="KW-0694">RNA-binding</keyword>
<dbReference type="RefSeq" id="WP_132978645.1">
    <property type="nucleotide sequence ID" value="NZ_SMAO01000014.1"/>
</dbReference>
<evidence type="ECO:0000256" key="7">
    <source>
        <dbReference type="ARBA" id="ARBA00022884"/>
    </source>
</evidence>
<dbReference type="InterPro" id="IPR007807">
    <property type="entry name" value="TcmA/NAT10_helicase"/>
</dbReference>
<evidence type="ECO:0000256" key="1">
    <source>
        <dbReference type="ARBA" id="ARBA00022490"/>
    </source>
</evidence>
<dbReference type="Gene3D" id="1.20.120.890">
    <property type="entry name" value="tRNA(Met) cytidine acetyltransferase, tail domain"/>
    <property type="match status" value="1"/>
</dbReference>
<feature type="domain" description="N-acetyltransferase" evidence="11">
    <location>
        <begin position="447"/>
        <end position="591"/>
    </location>
</feature>
<dbReference type="AlphaFoldDB" id="A0A4R3MW48"/>
<dbReference type="Gene3D" id="3.40.630.30">
    <property type="match status" value="1"/>
</dbReference>
<dbReference type="InterPro" id="IPR024914">
    <property type="entry name" value="tRNA_acetyltr_TmcA"/>
</dbReference>
<sequence length="733" mass="79549">MNRDTTTAGLGLLRQHRTILLLAGEADWTAARAREVVSARPDLTPVWLTHRPLAPKTHPLRDAIGLLGQDLDLLIYDAHSGFDPDAFGAATGAIRGGGLLILLTPPLDNWSHRPDPEAERIAVWPHAADAVSGRFLARLVRVLLADPHLHLVQQFEPLLLPRWEGAGGKGAERFLTAQKQTSHSGRSPPSPQPLSREGRGAKTTDQAAAVEAILKTAHGRARRPLVLTAHRGRGKSAALGLAAGRLLIDGERMILVTAPRRAAVVSLFRHAEALTASQSKSTERLVFLSPDTIVADPPVADLLLVDEAAAIPTPLLERLLVQYPRIVFATTVHGYEGTGRGFEIRFRATLDHLTPDWRALRLDTPIRWAPDDPLEALSFRALLLDAAPADAGQLTTAMPSTCRAERLDRDQLALDEPTLRELFGLLVLAHYQTRPLDLRMLLDGPNVRVYVLRHGAHVAATLLAAEEGGFMDAGLREAIFMGRRRPRGHLLPQTLSAHAGLADAPRYRYLRVIRIAVHPALSRRGLGGMLLRRLRQDALDEGIDLLGASFGATPDLLAFWGRCGYRPVQIGTSRNAASGEQAAVVLDATTETGARFAAQAQRRLARRLPVLLAGPLRALDPVIVVALLRALPAPSGQTGEGADGDPDESRDELNAFAAGHRTLEATLPALTDFVHDRLQPALESGIIAPDDAALLIAAIRQFRPMHELIRLFGSQGRDAILTRLRGVIRSMME</sequence>
<dbReference type="GO" id="GO:1904812">
    <property type="term" value="P:rRNA acetylation involved in maturation of SSU-rRNA"/>
    <property type="evidence" value="ECO:0007669"/>
    <property type="project" value="TreeGrafter"/>
</dbReference>
<dbReference type="InterPro" id="IPR000182">
    <property type="entry name" value="GNAT_dom"/>
</dbReference>
<feature type="binding site" evidence="9">
    <location>
        <position position="206"/>
    </location>
    <ligand>
        <name>ATP</name>
        <dbReference type="ChEBI" id="CHEBI:30616"/>
    </ligand>
</feature>
<dbReference type="GO" id="GO:0000049">
    <property type="term" value="F:tRNA binding"/>
    <property type="evidence" value="ECO:0007669"/>
    <property type="project" value="UniProtKB-UniRule"/>
</dbReference>
<feature type="binding site" evidence="9">
    <location>
        <position position="367"/>
    </location>
    <ligand>
        <name>ATP</name>
        <dbReference type="ChEBI" id="CHEBI:30616"/>
    </ligand>
</feature>
<comment type="caution">
    <text evidence="9">Lacks conserved residue(s) required for the propagation of feature annotation.</text>
</comment>
<dbReference type="PANTHER" id="PTHR10925">
    <property type="entry name" value="N-ACETYLTRANSFERASE 10"/>
    <property type="match status" value="1"/>
</dbReference>
<dbReference type="Pfam" id="PF08351">
    <property type="entry name" value="TmcA_N"/>
    <property type="match status" value="1"/>
</dbReference>
<dbReference type="PROSITE" id="PS51186">
    <property type="entry name" value="GNAT"/>
    <property type="match status" value="1"/>
</dbReference>
<dbReference type="GO" id="GO:0051391">
    <property type="term" value="P:tRNA acetylation"/>
    <property type="evidence" value="ECO:0007669"/>
    <property type="project" value="UniProtKB-UniRule"/>
</dbReference>
<dbReference type="Pfam" id="PF13718">
    <property type="entry name" value="GNAT_acetyltr_2"/>
    <property type="match status" value="2"/>
</dbReference>
<dbReference type="InterPro" id="IPR016181">
    <property type="entry name" value="Acyl_CoA_acyltransferase"/>
</dbReference>
<name>A0A4R3MW48_9GAMM</name>
<feature type="binding site" evidence="9">
    <location>
        <begin position="515"/>
        <end position="517"/>
    </location>
    <ligand>
        <name>acetyl-CoA</name>
        <dbReference type="ChEBI" id="CHEBI:57288"/>
    </ligand>
</feature>
<keyword evidence="1 9" id="KW-0963">Cytoplasm</keyword>
<dbReference type="GO" id="GO:0005524">
    <property type="term" value="F:ATP binding"/>
    <property type="evidence" value="ECO:0007669"/>
    <property type="project" value="UniProtKB-UniRule"/>
</dbReference>
<dbReference type="GO" id="GO:0002101">
    <property type="term" value="P:tRNA wobble cytosine modification"/>
    <property type="evidence" value="ECO:0007669"/>
    <property type="project" value="UniProtKB-UniRule"/>
</dbReference>
<dbReference type="EC" id="2.3.1.193" evidence="9"/>
<dbReference type="GO" id="GO:1990883">
    <property type="term" value="F:18S rRNA cytidine N-acetyltransferase activity"/>
    <property type="evidence" value="ECO:0007669"/>
    <property type="project" value="TreeGrafter"/>
</dbReference>
<dbReference type="CDD" id="cd04301">
    <property type="entry name" value="NAT_SF"/>
    <property type="match status" value="1"/>
</dbReference>